<evidence type="ECO:0000313" key="4">
    <source>
        <dbReference type="Proteomes" id="UP000199341"/>
    </source>
</evidence>
<dbReference type="EMBL" id="FNIE01000001">
    <property type="protein sequence ID" value="SDM70981.1"/>
    <property type="molecule type" value="Genomic_DNA"/>
</dbReference>
<evidence type="ECO:0000256" key="2">
    <source>
        <dbReference type="SAM" id="SignalP"/>
    </source>
</evidence>
<dbReference type="InterPro" id="IPR042100">
    <property type="entry name" value="Bug_dom1"/>
</dbReference>
<dbReference type="Proteomes" id="UP000199341">
    <property type="component" value="Unassembled WGS sequence"/>
</dbReference>
<dbReference type="Gene3D" id="3.40.190.150">
    <property type="entry name" value="Bordetella uptake gene, domain 1"/>
    <property type="match status" value="1"/>
</dbReference>
<dbReference type="AlphaFoldDB" id="A0A1G9VFZ1"/>
<dbReference type="PANTHER" id="PTHR42928:SF5">
    <property type="entry name" value="BLR1237 PROTEIN"/>
    <property type="match status" value="1"/>
</dbReference>
<organism evidence="3 4">
    <name type="scientific">Actinacidiphila guanduensis</name>
    <dbReference type="NCBI Taxonomy" id="310781"/>
    <lineage>
        <taxon>Bacteria</taxon>
        <taxon>Bacillati</taxon>
        <taxon>Actinomycetota</taxon>
        <taxon>Actinomycetes</taxon>
        <taxon>Kitasatosporales</taxon>
        <taxon>Streptomycetaceae</taxon>
        <taxon>Actinacidiphila</taxon>
    </lineage>
</organism>
<feature type="signal peptide" evidence="2">
    <location>
        <begin position="1"/>
        <end position="28"/>
    </location>
</feature>
<sequence length="353" mass="36165">MPSPTLIRSRRAAAACAAVIALLGSAAACGPHKSGGSSAADDGSGNFFAGKTLQIIVPYGPGGGYDQWARVITPYMKKYLGAGQVKVVNTPGGGGLIGTQAIYQAKADGLTIGDTNAGGDVFDQIDHSSGFTIDMTKVDWLGRPDNDPHIIATHAKGPYQTFDKLLAGSGTISALATGKGSSDYNSAVIVYNAFKAHFKMVAAFSGSSEEKAAFMSGEGTTASLSSSDIAHISSDATSVVLVSARPFAKLPNVPTIIQEAQRHGLDARTVQALQALSGVMDLGHAFFAPPGVPADRLAALRTAFTKSLADPAFQKDAEKAGLYLGPESATDLSAAVTKALGQGALFTDLLKTG</sequence>
<dbReference type="PANTHER" id="PTHR42928">
    <property type="entry name" value="TRICARBOXYLATE-BINDING PROTEIN"/>
    <property type="match status" value="1"/>
</dbReference>
<proteinExistence type="inferred from homology"/>
<feature type="chain" id="PRO_5039605134" evidence="2">
    <location>
        <begin position="29"/>
        <end position="353"/>
    </location>
</feature>
<gene>
    <name evidence="3" type="ORF">SAMN05216259_101257</name>
</gene>
<dbReference type="InterPro" id="IPR005064">
    <property type="entry name" value="BUG"/>
</dbReference>
<name>A0A1G9VFZ1_9ACTN</name>
<dbReference type="RefSeq" id="WP_093782340.1">
    <property type="nucleotide sequence ID" value="NZ_FNIE01000001.1"/>
</dbReference>
<evidence type="ECO:0000313" key="3">
    <source>
        <dbReference type="EMBL" id="SDM70981.1"/>
    </source>
</evidence>
<keyword evidence="2" id="KW-0732">Signal</keyword>
<keyword evidence="3" id="KW-0675">Receptor</keyword>
<evidence type="ECO:0000256" key="1">
    <source>
        <dbReference type="ARBA" id="ARBA00006987"/>
    </source>
</evidence>
<accession>A0A1G9VFZ1</accession>
<dbReference type="Gene3D" id="3.40.190.10">
    <property type="entry name" value="Periplasmic binding protein-like II"/>
    <property type="match status" value="1"/>
</dbReference>
<dbReference type="OrthoDB" id="9780943at2"/>
<dbReference type="Pfam" id="PF03401">
    <property type="entry name" value="TctC"/>
    <property type="match status" value="1"/>
</dbReference>
<keyword evidence="4" id="KW-1185">Reference proteome</keyword>
<dbReference type="STRING" id="310781.SAMN05216259_101257"/>
<protein>
    <submittedName>
        <fullName evidence="3">Tripartite-type tricarboxylate transporter, receptor component TctC</fullName>
    </submittedName>
</protein>
<reference evidence="3 4" key="1">
    <citation type="submission" date="2016-10" db="EMBL/GenBank/DDBJ databases">
        <authorList>
            <person name="de Groot N.N."/>
        </authorList>
    </citation>
    <scope>NUCLEOTIDE SEQUENCE [LARGE SCALE GENOMIC DNA]</scope>
    <source>
        <strain evidence="3 4">CGMCC 4.2022</strain>
    </source>
</reference>
<comment type="similarity">
    <text evidence="1">Belongs to the UPF0065 (bug) family.</text>
</comment>